<reference evidence="2 3" key="3">
    <citation type="journal article" date="2013" name="Rice">
        <title>Improvement of the Oryza sativa Nipponbare reference genome using next generation sequence and optical map data.</title>
        <authorList>
            <person name="Kawahara Y."/>
            <person name="de la Bastide M."/>
            <person name="Hamilton J.P."/>
            <person name="Kanamori H."/>
            <person name="McCombie W.R."/>
            <person name="Ouyang S."/>
            <person name="Schwartz D.C."/>
            <person name="Tanaka T."/>
            <person name="Wu J."/>
            <person name="Zhou S."/>
            <person name="Childs K.L."/>
            <person name="Davidson R.M."/>
            <person name="Lin H."/>
            <person name="Quesada-Ocampo L."/>
            <person name="Vaillancourt B."/>
            <person name="Sakai H."/>
            <person name="Lee S.S."/>
            <person name="Kim J."/>
            <person name="Numa H."/>
            <person name="Itoh T."/>
            <person name="Buell C.R."/>
            <person name="Matsumoto T."/>
        </authorList>
    </citation>
    <scope>NUCLEOTIDE SEQUENCE [LARGE SCALE GENOMIC DNA]</scope>
    <source>
        <strain evidence="3">cv. Nipponbare</strain>
    </source>
</reference>
<dbReference type="InParanoid" id="A0A0P0VAM9"/>
<dbReference type="EMBL" id="AP014957">
    <property type="protein sequence ID" value="BAS75267.1"/>
    <property type="molecule type" value="Genomic_DNA"/>
</dbReference>
<name>A0A0P0VAM9_ORYSJ</name>
<protein>
    <submittedName>
        <fullName evidence="2">Os01g0853201 protein</fullName>
    </submittedName>
</protein>
<evidence type="ECO:0000313" key="2">
    <source>
        <dbReference type="EMBL" id="BAS75267.1"/>
    </source>
</evidence>
<accession>A0A0P0VAM9</accession>
<organism evidence="2 3">
    <name type="scientific">Oryza sativa subsp. japonica</name>
    <name type="common">Rice</name>
    <dbReference type="NCBI Taxonomy" id="39947"/>
    <lineage>
        <taxon>Eukaryota</taxon>
        <taxon>Viridiplantae</taxon>
        <taxon>Streptophyta</taxon>
        <taxon>Embryophyta</taxon>
        <taxon>Tracheophyta</taxon>
        <taxon>Spermatophyta</taxon>
        <taxon>Magnoliopsida</taxon>
        <taxon>Liliopsida</taxon>
        <taxon>Poales</taxon>
        <taxon>Poaceae</taxon>
        <taxon>BOP clade</taxon>
        <taxon>Oryzoideae</taxon>
        <taxon>Oryzeae</taxon>
        <taxon>Oryzinae</taxon>
        <taxon>Oryza</taxon>
        <taxon>Oryza sativa</taxon>
    </lineage>
</organism>
<evidence type="ECO:0000313" key="3">
    <source>
        <dbReference type="Proteomes" id="UP000059680"/>
    </source>
</evidence>
<gene>
    <name evidence="2" type="ordered locus">Os01g0853201</name>
    <name evidence="2" type="ORF">OSNPB_010853201</name>
</gene>
<keyword evidence="3" id="KW-1185">Reference proteome</keyword>
<sequence>MRLPPLQIPTNLILRLTVAQLLGHKHEQIAPPMPTTLRTSKHGGGEHDGEGGRSGGSIGMCLTPKNSSSAADSTAATA</sequence>
<feature type="region of interest" description="Disordered" evidence="1">
    <location>
        <begin position="26"/>
        <end position="78"/>
    </location>
</feature>
<feature type="compositionally biased region" description="Low complexity" evidence="1">
    <location>
        <begin position="67"/>
        <end position="78"/>
    </location>
</feature>
<dbReference type="PaxDb" id="39947-A0A0P0VAM9"/>
<proteinExistence type="predicted"/>
<dbReference type="AlphaFoldDB" id="A0A0P0VAM9"/>
<evidence type="ECO:0000256" key="1">
    <source>
        <dbReference type="SAM" id="MobiDB-lite"/>
    </source>
</evidence>
<reference evidence="3" key="1">
    <citation type="journal article" date="2005" name="Nature">
        <title>The map-based sequence of the rice genome.</title>
        <authorList>
            <consortium name="International rice genome sequencing project (IRGSP)"/>
            <person name="Matsumoto T."/>
            <person name="Wu J."/>
            <person name="Kanamori H."/>
            <person name="Katayose Y."/>
            <person name="Fujisawa M."/>
            <person name="Namiki N."/>
            <person name="Mizuno H."/>
            <person name="Yamamoto K."/>
            <person name="Antonio B.A."/>
            <person name="Baba T."/>
            <person name="Sakata K."/>
            <person name="Nagamura Y."/>
            <person name="Aoki H."/>
            <person name="Arikawa K."/>
            <person name="Arita K."/>
            <person name="Bito T."/>
            <person name="Chiden Y."/>
            <person name="Fujitsuka N."/>
            <person name="Fukunaka R."/>
            <person name="Hamada M."/>
            <person name="Harada C."/>
            <person name="Hayashi A."/>
            <person name="Hijishita S."/>
            <person name="Honda M."/>
            <person name="Hosokawa S."/>
            <person name="Ichikawa Y."/>
            <person name="Idonuma A."/>
            <person name="Iijima M."/>
            <person name="Ikeda M."/>
            <person name="Ikeno M."/>
            <person name="Ito K."/>
            <person name="Ito S."/>
            <person name="Ito T."/>
            <person name="Ito Y."/>
            <person name="Ito Y."/>
            <person name="Iwabuchi A."/>
            <person name="Kamiya K."/>
            <person name="Karasawa W."/>
            <person name="Kurita K."/>
            <person name="Katagiri S."/>
            <person name="Kikuta A."/>
            <person name="Kobayashi H."/>
            <person name="Kobayashi N."/>
            <person name="Machita K."/>
            <person name="Maehara T."/>
            <person name="Masukawa M."/>
            <person name="Mizubayashi T."/>
            <person name="Mukai Y."/>
            <person name="Nagasaki H."/>
            <person name="Nagata Y."/>
            <person name="Naito S."/>
            <person name="Nakashima M."/>
            <person name="Nakama Y."/>
            <person name="Nakamichi Y."/>
            <person name="Nakamura M."/>
            <person name="Meguro A."/>
            <person name="Negishi M."/>
            <person name="Ohta I."/>
            <person name="Ohta T."/>
            <person name="Okamoto M."/>
            <person name="Ono N."/>
            <person name="Saji S."/>
            <person name="Sakaguchi M."/>
            <person name="Sakai K."/>
            <person name="Shibata M."/>
            <person name="Shimokawa T."/>
            <person name="Song J."/>
            <person name="Takazaki Y."/>
            <person name="Terasawa K."/>
            <person name="Tsugane M."/>
            <person name="Tsuji K."/>
            <person name="Ueda S."/>
            <person name="Waki K."/>
            <person name="Yamagata H."/>
            <person name="Yamamoto M."/>
            <person name="Yamamoto S."/>
            <person name="Yamane H."/>
            <person name="Yoshiki S."/>
            <person name="Yoshihara R."/>
            <person name="Yukawa K."/>
            <person name="Zhong H."/>
            <person name="Yano M."/>
            <person name="Yuan Q."/>
            <person name="Ouyang S."/>
            <person name="Liu J."/>
            <person name="Jones K.M."/>
            <person name="Gansberger K."/>
            <person name="Moffat K."/>
            <person name="Hill J."/>
            <person name="Bera J."/>
            <person name="Fadrosh D."/>
            <person name="Jin S."/>
            <person name="Johri S."/>
            <person name="Kim M."/>
            <person name="Overton L."/>
            <person name="Reardon M."/>
            <person name="Tsitrin T."/>
            <person name="Vuong H."/>
            <person name="Weaver B."/>
            <person name="Ciecko A."/>
            <person name="Tallon L."/>
            <person name="Jackson J."/>
            <person name="Pai G."/>
            <person name="Aken S.V."/>
            <person name="Utterback T."/>
            <person name="Reidmuller S."/>
            <person name="Feldblyum T."/>
            <person name="Hsiao J."/>
            <person name="Zismann V."/>
            <person name="Iobst S."/>
            <person name="de Vazeille A.R."/>
            <person name="Buell C.R."/>
            <person name="Ying K."/>
            <person name="Li Y."/>
            <person name="Lu T."/>
            <person name="Huang Y."/>
            <person name="Zhao Q."/>
            <person name="Feng Q."/>
            <person name="Zhang L."/>
            <person name="Zhu J."/>
            <person name="Weng Q."/>
            <person name="Mu J."/>
            <person name="Lu Y."/>
            <person name="Fan D."/>
            <person name="Liu Y."/>
            <person name="Guan J."/>
            <person name="Zhang Y."/>
            <person name="Yu S."/>
            <person name="Liu X."/>
            <person name="Zhang Y."/>
            <person name="Hong G."/>
            <person name="Han B."/>
            <person name="Choisne N."/>
            <person name="Demange N."/>
            <person name="Orjeda G."/>
            <person name="Samain S."/>
            <person name="Cattolico L."/>
            <person name="Pelletier E."/>
            <person name="Couloux A."/>
            <person name="Segurens B."/>
            <person name="Wincker P."/>
            <person name="D'Hont A."/>
            <person name="Scarpelli C."/>
            <person name="Weissenbach J."/>
            <person name="Salanoubat M."/>
            <person name="Quetier F."/>
            <person name="Yu Y."/>
            <person name="Kim H.R."/>
            <person name="Rambo T."/>
            <person name="Currie J."/>
            <person name="Collura K."/>
            <person name="Luo M."/>
            <person name="Yang T."/>
            <person name="Ammiraju J.S.S."/>
            <person name="Engler F."/>
            <person name="Soderlund C."/>
            <person name="Wing R.A."/>
            <person name="Palmer L.E."/>
            <person name="de la Bastide M."/>
            <person name="Spiegel L."/>
            <person name="Nascimento L."/>
            <person name="Zutavern T."/>
            <person name="O'Shaughnessy A."/>
            <person name="Dike S."/>
            <person name="Dedhia N."/>
            <person name="Preston R."/>
            <person name="Balija V."/>
            <person name="McCombie W.R."/>
            <person name="Chow T."/>
            <person name="Chen H."/>
            <person name="Chung M."/>
            <person name="Chen C."/>
            <person name="Shaw J."/>
            <person name="Wu H."/>
            <person name="Hsiao K."/>
            <person name="Chao Y."/>
            <person name="Chu M."/>
            <person name="Cheng C."/>
            <person name="Hour A."/>
            <person name="Lee P."/>
            <person name="Lin S."/>
            <person name="Lin Y."/>
            <person name="Liou J."/>
            <person name="Liu S."/>
            <person name="Hsing Y."/>
            <person name="Raghuvanshi S."/>
            <person name="Mohanty A."/>
            <person name="Bharti A.K."/>
            <person name="Gaur A."/>
            <person name="Gupta V."/>
            <person name="Kumar D."/>
            <person name="Ravi V."/>
            <person name="Vij S."/>
            <person name="Kapur A."/>
            <person name="Khurana P."/>
            <person name="Khurana P."/>
            <person name="Khurana J.P."/>
            <person name="Tyagi A.K."/>
            <person name="Gaikwad K."/>
            <person name="Singh A."/>
            <person name="Dalal V."/>
            <person name="Srivastava S."/>
            <person name="Dixit A."/>
            <person name="Pal A.K."/>
            <person name="Ghazi I.A."/>
            <person name="Yadav M."/>
            <person name="Pandit A."/>
            <person name="Bhargava A."/>
            <person name="Sureshbabu K."/>
            <person name="Batra K."/>
            <person name="Sharma T.R."/>
            <person name="Mohapatra T."/>
            <person name="Singh N.K."/>
            <person name="Messing J."/>
            <person name="Nelson A.B."/>
            <person name="Fuks G."/>
            <person name="Kavchok S."/>
            <person name="Keizer G."/>
            <person name="Linton E."/>
            <person name="Llaca V."/>
            <person name="Song R."/>
            <person name="Tanyolac B."/>
            <person name="Young S."/>
            <person name="Ho-Il K."/>
            <person name="Hahn J.H."/>
            <person name="Sangsakoo G."/>
            <person name="Vanavichit A."/>
            <person name="de Mattos Luiz.A.T."/>
            <person name="Zimmer P.D."/>
            <person name="Malone G."/>
            <person name="Dellagostin O."/>
            <person name="de Oliveira A.C."/>
            <person name="Bevan M."/>
            <person name="Bancroft I."/>
            <person name="Minx P."/>
            <person name="Cordum H."/>
            <person name="Wilson R."/>
            <person name="Cheng Z."/>
            <person name="Jin W."/>
            <person name="Jiang J."/>
            <person name="Leong S.A."/>
            <person name="Iwama H."/>
            <person name="Gojobori T."/>
            <person name="Itoh T."/>
            <person name="Niimura Y."/>
            <person name="Fujii Y."/>
            <person name="Habara T."/>
            <person name="Sakai H."/>
            <person name="Sato Y."/>
            <person name="Wilson G."/>
            <person name="Kumar K."/>
            <person name="McCouch S."/>
            <person name="Juretic N."/>
            <person name="Hoen D."/>
            <person name="Wright S."/>
            <person name="Bruskiewich R."/>
            <person name="Bureau T."/>
            <person name="Miyao A."/>
            <person name="Hirochika H."/>
            <person name="Nishikawa T."/>
            <person name="Kadowaki K."/>
            <person name="Sugiura M."/>
            <person name="Burr B."/>
            <person name="Sasaki T."/>
        </authorList>
    </citation>
    <scope>NUCLEOTIDE SEQUENCE [LARGE SCALE GENOMIC DNA]</scope>
    <source>
        <strain evidence="3">cv. Nipponbare</strain>
    </source>
</reference>
<reference evidence="2 3" key="2">
    <citation type="journal article" date="2013" name="Plant Cell Physiol.">
        <title>Rice Annotation Project Database (RAP-DB): an integrative and interactive database for rice genomics.</title>
        <authorList>
            <person name="Sakai H."/>
            <person name="Lee S.S."/>
            <person name="Tanaka T."/>
            <person name="Numa H."/>
            <person name="Kim J."/>
            <person name="Kawahara Y."/>
            <person name="Wakimoto H."/>
            <person name="Yang C.C."/>
            <person name="Iwamoto M."/>
            <person name="Abe T."/>
            <person name="Yamada Y."/>
            <person name="Muto A."/>
            <person name="Inokuchi H."/>
            <person name="Ikemura T."/>
            <person name="Matsumoto T."/>
            <person name="Sasaki T."/>
            <person name="Itoh T."/>
        </authorList>
    </citation>
    <scope>NUCLEOTIDE SEQUENCE [LARGE SCALE GENOMIC DNA]</scope>
    <source>
        <strain evidence="3">cv. Nipponbare</strain>
    </source>
</reference>
<dbReference type="Proteomes" id="UP000059680">
    <property type="component" value="Chromosome 1"/>
</dbReference>